<dbReference type="Proteomes" id="UP000198623">
    <property type="component" value="Unassembled WGS sequence"/>
</dbReference>
<dbReference type="OrthoDB" id="8523124at2"/>
<evidence type="ECO:0000313" key="3">
    <source>
        <dbReference type="EMBL" id="SFF84493.1"/>
    </source>
</evidence>
<dbReference type="Pfam" id="PF00534">
    <property type="entry name" value="Glycos_transf_1"/>
    <property type="match status" value="1"/>
</dbReference>
<dbReference type="InterPro" id="IPR028098">
    <property type="entry name" value="Glyco_trans_4-like_N"/>
</dbReference>
<evidence type="ECO:0000259" key="2">
    <source>
        <dbReference type="Pfam" id="PF13439"/>
    </source>
</evidence>
<feature type="domain" description="Glycosyltransferase subfamily 4-like N-terminal" evidence="2">
    <location>
        <begin position="13"/>
        <end position="165"/>
    </location>
</feature>
<organism evidence="3 4">
    <name type="scientific">Neptunomonas qingdaonensis</name>
    <dbReference type="NCBI Taxonomy" id="1045558"/>
    <lineage>
        <taxon>Bacteria</taxon>
        <taxon>Pseudomonadati</taxon>
        <taxon>Pseudomonadota</taxon>
        <taxon>Gammaproteobacteria</taxon>
        <taxon>Oceanospirillales</taxon>
        <taxon>Oceanospirillaceae</taxon>
        <taxon>Neptunomonas</taxon>
    </lineage>
</organism>
<dbReference type="InterPro" id="IPR001296">
    <property type="entry name" value="Glyco_trans_1"/>
</dbReference>
<evidence type="ECO:0000259" key="1">
    <source>
        <dbReference type="Pfam" id="PF00534"/>
    </source>
</evidence>
<evidence type="ECO:0000313" key="4">
    <source>
        <dbReference type="Proteomes" id="UP000198623"/>
    </source>
</evidence>
<dbReference type="EMBL" id="FOOU01000001">
    <property type="protein sequence ID" value="SFF84493.1"/>
    <property type="molecule type" value="Genomic_DNA"/>
</dbReference>
<protein>
    <submittedName>
        <fullName evidence="3">Glycosyltransferase involved in cell wall bisynthesis</fullName>
    </submittedName>
</protein>
<keyword evidence="4" id="KW-1185">Reference proteome</keyword>
<proteinExistence type="predicted"/>
<sequence length="373" mass="41575">MKVVQVLPDLNGGGVERGTLEVAEALIKAGHESVVISAGGKMVAELEAAGSRHVQWDLGKKSLLTFRYIWAVRKWLADEQPDILHLRSRMPAWVMWFAWRGLPKKQRPHLVTTVHGLYSVSRYSAIMCKGEKVIAVSDTVRQYIVDNYPQTAKAKIVRIFRGVDAKDFVYQYQPSTDWKKAWYAQFPQSQHKIVLTLPGRLTRLKGHNDFISLIERLVRAGLNVCGLIVGGEDPKRQAYAQSLHQSVIEKGLSDRIIFTGARSDIRDIYGISQLVFSLSTKPESFGRTVLEALRMGVPTVGYDHGGVGEILTAMFAQGKVELGNADELDAVVKSLIESGQKPAESSCFTKQDMLENTLAVYNSFVCLPDNKEK</sequence>
<dbReference type="CDD" id="cd03819">
    <property type="entry name" value="GT4_WavL-like"/>
    <property type="match status" value="1"/>
</dbReference>
<gene>
    <name evidence="3" type="ORF">SAMN05216175_101331</name>
</gene>
<dbReference type="Pfam" id="PF13439">
    <property type="entry name" value="Glyco_transf_4"/>
    <property type="match status" value="1"/>
</dbReference>
<dbReference type="Gene3D" id="3.40.50.2000">
    <property type="entry name" value="Glycogen Phosphorylase B"/>
    <property type="match status" value="2"/>
</dbReference>
<accession>A0A1I2LZ33</accession>
<dbReference type="AlphaFoldDB" id="A0A1I2LZ33"/>
<dbReference type="GO" id="GO:0016757">
    <property type="term" value="F:glycosyltransferase activity"/>
    <property type="evidence" value="ECO:0007669"/>
    <property type="project" value="InterPro"/>
</dbReference>
<dbReference type="RefSeq" id="WP_090723507.1">
    <property type="nucleotide sequence ID" value="NZ_FOOU01000001.1"/>
</dbReference>
<dbReference type="GO" id="GO:1901135">
    <property type="term" value="P:carbohydrate derivative metabolic process"/>
    <property type="evidence" value="ECO:0007669"/>
    <property type="project" value="UniProtKB-ARBA"/>
</dbReference>
<reference evidence="4" key="1">
    <citation type="submission" date="2016-10" db="EMBL/GenBank/DDBJ databases">
        <authorList>
            <person name="Varghese N."/>
            <person name="Submissions S."/>
        </authorList>
    </citation>
    <scope>NUCLEOTIDE SEQUENCE [LARGE SCALE GENOMIC DNA]</scope>
    <source>
        <strain evidence="4">CGMCC 1.10971</strain>
    </source>
</reference>
<dbReference type="STRING" id="1045558.SAMN05216175_101331"/>
<dbReference type="PANTHER" id="PTHR12526:SF638">
    <property type="entry name" value="SPORE COAT PROTEIN SA"/>
    <property type="match status" value="1"/>
</dbReference>
<name>A0A1I2LZ33_9GAMM</name>
<keyword evidence="3" id="KW-0808">Transferase</keyword>
<dbReference type="SUPFAM" id="SSF53756">
    <property type="entry name" value="UDP-Glycosyltransferase/glycogen phosphorylase"/>
    <property type="match status" value="1"/>
</dbReference>
<dbReference type="PANTHER" id="PTHR12526">
    <property type="entry name" value="GLYCOSYLTRANSFERASE"/>
    <property type="match status" value="1"/>
</dbReference>
<feature type="domain" description="Glycosyl transferase family 1" evidence="1">
    <location>
        <begin position="188"/>
        <end position="343"/>
    </location>
</feature>